<name>A0A832SVY1_9EURY</name>
<dbReference type="EMBL" id="DUJR01000024">
    <property type="protein sequence ID" value="HII59829.1"/>
    <property type="molecule type" value="Genomic_DNA"/>
</dbReference>
<evidence type="ECO:0000313" key="3">
    <source>
        <dbReference type="EMBL" id="HII59829.1"/>
    </source>
</evidence>
<evidence type="ECO:0000256" key="1">
    <source>
        <dbReference type="SAM" id="Coils"/>
    </source>
</evidence>
<dbReference type="GO" id="GO:0019825">
    <property type="term" value="F:oxygen binding"/>
    <property type="evidence" value="ECO:0007669"/>
    <property type="project" value="InterPro"/>
</dbReference>
<dbReference type="SMR" id="A0A832SVY1"/>
<organism evidence="3 4">
    <name type="scientific">Methanocaldococcus jannaschii</name>
    <dbReference type="NCBI Taxonomy" id="2190"/>
    <lineage>
        <taxon>Archaea</taxon>
        <taxon>Methanobacteriati</taxon>
        <taxon>Methanobacteriota</taxon>
        <taxon>Methanomada group</taxon>
        <taxon>Methanococci</taxon>
        <taxon>Methanococcales</taxon>
        <taxon>Methanocaldococcaceae</taxon>
        <taxon>Methanocaldococcus</taxon>
    </lineage>
</organism>
<dbReference type="GO" id="GO:0020037">
    <property type="term" value="F:heme binding"/>
    <property type="evidence" value="ECO:0007669"/>
    <property type="project" value="InterPro"/>
</dbReference>
<dbReference type="RefSeq" id="WP_010870873.1">
    <property type="nucleotide sequence ID" value="NC_000909.1"/>
</dbReference>
<reference evidence="3" key="1">
    <citation type="journal article" date="2020" name="bioRxiv">
        <title>A rank-normalized archaeal taxonomy based on genome phylogeny resolves widespread incomplete and uneven classifications.</title>
        <authorList>
            <person name="Rinke C."/>
            <person name="Chuvochina M."/>
            <person name="Mussig A.J."/>
            <person name="Chaumeil P.-A."/>
            <person name="Waite D.W."/>
            <person name="Whitman W.B."/>
            <person name="Parks D.H."/>
            <person name="Hugenholtz P."/>
        </authorList>
    </citation>
    <scope>NUCLEOTIDE SEQUENCE</scope>
    <source>
        <strain evidence="3">UBA8849</strain>
    </source>
</reference>
<keyword evidence="1" id="KW-0175">Coiled coil</keyword>
<dbReference type="Gene3D" id="1.10.490.10">
    <property type="entry name" value="Globins"/>
    <property type="match status" value="1"/>
</dbReference>
<dbReference type="Pfam" id="PF11563">
    <property type="entry name" value="Protoglobin"/>
    <property type="match status" value="1"/>
</dbReference>
<dbReference type="AlphaFoldDB" id="A0A832SVY1"/>
<protein>
    <recommendedName>
        <fullName evidence="2">Globin-sensor domain-containing protein</fullName>
    </recommendedName>
</protein>
<proteinExistence type="predicted"/>
<dbReference type="Proteomes" id="UP000645676">
    <property type="component" value="Unassembled WGS sequence"/>
</dbReference>
<dbReference type="InterPro" id="IPR044398">
    <property type="entry name" value="Globin-sensor_dom"/>
</dbReference>
<dbReference type="InterPro" id="IPR012292">
    <property type="entry name" value="Globin/Proto"/>
</dbReference>
<gene>
    <name evidence="3" type="ORF">HA335_04545</name>
</gene>
<feature type="domain" description="Globin-sensor" evidence="2">
    <location>
        <begin position="22"/>
        <end position="152"/>
    </location>
</feature>
<evidence type="ECO:0000313" key="4">
    <source>
        <dbReference type="Proteomes" id="UP000645676"/>
    </source>
</evidence>
<accession>A0A832SVY1</accession>
<comment type="caution">
    <text evidence="3">The sequence shown here is derived from an EMBL/GenBank/DDBJ whole genome shotgun (WGS) entry which is preliminary data.</text>
</comment>
<dbReference type="OMA" id="YIGINQN"/>
<evidence type="ECO:0000259" key="2">
    <source>
        <dbReference type="Pfam" id="PF11563"/>
    </source>
</evidence>
<feature type="coiled-coil region" evidence="1">
    <location>
        <begin position="118"/>
        <end position="149"/>
    </location>
</feature>
<sequence>MNVTFDGIYNEIIENMHHFASEEKDFSKLTQYKDLISKTIDEVVEEVFNDIFSYEKTKTLFDESKRKELEEDFKNWIKGLFEISNDSDLNEFYKEIVKRGIKYVEKDFLPEYLTAIIIKIEDRLKNKLKEELKEDAQEIVDILDDLLKRVILLNVAAYMNFESKVLDYIGINQNLKKNAVKLGIKKMGL</sequence>